<dbReference type="Gene3D" id="4.10.60.10">
    <property type="entry name" value="Zinc finger, CCHC-type"/>
    <property type="match status" value="1"/>
</dbReference>
<gene>
    <name evidence="5" type="ORF">O181_003363</name>
</gene>
<feature type="domain" description="CCHC-type" evidence="4">
    <location>
        <begin position="52"/>
        <end position="67"/>
    </location>
</feature>
<keyword evidence="1" id="KW-0507">mRNA processing</keyword>
<evidence type="ECO:0000256" key="2">
    <source>
        <dbReference type="PROSITE-ProRule" id="PRU00047"/>
    </source>
</evidence>
<dbReference type="Pfam" id="PF00098">
    <property type="entry name" value="zf-CCHC"/>
    <property type="match status" value="1"/>
</dbReference>
<dbReference type="PROSITE" id="PS50158">
    <property type="entry name" value="ZF_CCHC"/>
    <property type="match status" value="1"/>
</dbReference>
<dbReference type="InterPro" id="IPR036875">
    <property type="entry name" value="Znf_CCHC_sf"/>
</dbReference>
<accession>A0A9Q3BEJ4</accession>
<evidence type="ECO:0000313" key="5">
    <source>
        <dbReference type="EMBL" id="MBW0463648.1"/>
    </source>
</evidence>
<sequence length="111" mass="12219">MQTTSTPTPQEMDFHHLDLQGGQGMSEVNTDEPFAEDTGDPTAFWAIIKGICHLCKQPGHFARSCPRGMKNTQPTCGGKNQFQVYYPILAPSNMNPTTISTMIPNALADQY</sequence>
<dbReference type="AlphaFoldDB" id="A0A9Q3BEJ4"/>
<keyword evidence="6" id="KW-1185">Reference proteome</keyword>
<evidence type="ECO:0000259" key="4">
    <source>
        <dbReference type="PROSITE" id="PS50158"/>
    </source>
</evidence>
<dbReference type="GO" id="GO:0003676">
    <property type="term" value="F:nucleic acid binding"/>
    <property type="evidence" value="ECO:0007669"/>
    <property type="project" value="InterPro"/>
</dbReference>
<organism evidence="5 6">
    <name type="scientific">Austropuccinia psidii MF-1</name>
    <dbReference type="NCBI Taxonomy" id="1389203"/>
    <lineage>
        <taxon>Eukaryota</taxon>
        <taxon>Fungi</taxon>
        <taxon>Dikarya</taxon>
        <taxon>Basidiomycota</taxon>
        <taxon>Pucciniomycotina</taxon>
        <taxon>Pucciniomycetes</taxon>
        <taxon>Pucciniales</taxon>
        <taxon>Sphaerophragmiaceae</taxon>
        <taxon>Austropuccinia</taxon>
    </lineage>
</organism>
<name>A0A9Q3BEJ4_9BASI</name>
<reference evidence="5" key="1">
    <citation type="submission" date="2021-03" db="EMBL/GenBank/DDBJ databases">
        <title>Draft genome sequence of rust myrtle Austropuccinia psidii MF-1, a brazilian biotype.</title>
        <authorList>
            <person name="Quecine M.C."/>
            <person name="Pachon D.M.R."/>
            <person name="Bonatelli M.L."/>
            <person name="Correr F.H."/>
            <person name="Franceschini L.M."/>
            <person name="Leite T.F."/>
            <person name="Margarido G.R.A."/>
            <person name="Almeida C.A."/>
            <person name="Ferrarezi J.A."/>
            <person name="Labate C.A."/>
        </authorList>
    </citation>
    <scope>NUCLEOTIDE SEQUENCE</scope>
    <source>
        <strain evidence="5">MF-1</strain>
    </source>
</reference>
<proteinExistence type="predicted"/>
<dbReference type="InterPro" id="IPR001878">
    <property type="entry name" value="Znf_CCHC"/>
</dbReference>
<keyword evidence="2" id="KW-0479">Metal-binding</keyword>
<evidence type="ECO:0000313" key="6">
    <source>
        <dbReference type="Proteomes" id="UP000765509"/>
    </source>
</evidence>
<keyword evidence="2" id="KW-0862">Zinc</keyword>
<dbReference type="SUPFAM" id="SSF57756">
    <property type="entry name" value="Retrovirus zinc finger-like domains"/>
    <property type="match status" value="1"/>
</dbReference>
<dbReference type="EMBL" id="AVOT02000602">
    <property type="protein sequence ID" value="MBW0463648.1"/>
    <property type="molecule type" value="Genomic_DNA"/>
</dbReference>
<dbReference type="SMART" id="SM00343">
    <property type="entry name" value="ZnF_C2HC"/>
    <property type="match status" value="1"/>
</dbReference>
<dbReference type="Proteomes" id="UP000765509">
    <property type="component" value="Unassembled WGS sequence"/>
</dbReference>
<evidence type="ECO:0000256" key="3">
    <source>
        <dbReference type="SAM" id="MobiDB-lite"/>
    </source>
</evidence>
<dbReference type="GO" id="GO:0008270">
    <property type="term" value="F:zinc ion binding"/>
    <property type="evidence" value="ECO:0007669"/>
    <property type="project" value="UniProtKB-KW"/>
</dbReference>
<feature type="region of interest" description="Disordered" evidence="3">
    <location>
        <begin position="1"/>
        <end position="37"/>
    </location>
</feature>
<keyword evidence="2" id="KW-0863">Zinc-finger</keyword>
<comment type="caution">
    <text evidence="5">The sequence shown here is derived from an EMBL/GenBank/DDBJ whole genome shotgun (WGS) entry which is preliminary data.</text>
</comment>
<evidence type="ECO:0000256" key="1">
    <source>
        <dbReference type="ARBA" id="ARBA00022664"/>
    </source>
</evidence>
<protein>
    <recommendedName>
        <fullName evidence="4">CCHC-type domain-containing protein</fullName>
    </recommendedName>
</protein>
<dbReference type="GO" id="GO:0006397">
    <property type="term" value="P:mRNA processing"/>
    <property type="evidence" value="ECO:0007669"/>
    <property type="project" value="UniProtKB-KW"/>
</dbReference>